<dbReference type="Proteomes" id="UP000011991">
    <property type="component" value="Unassembled WGS sequence"/>
</dbReference>
<dbReference type="PATRIC" id="fig|1265738.3.peg.3523"/>
<evidence type="ECO:0008006" key="4">
    <source>
        <dbReference type="Google" id="ProtNLM"/>
    </source>
</evidence>
<dbReference type="NCBIfam" id="TIGR01764">
    <property type="entry name" value="excise"/>
    <property type="match status" value="1"/>
</dbReference>
<proteinExistence type="predicted"/>
<comment type="caution">
    <text evidence="2">The sequence shown here is derived from an EMBL/GenBank/DDBJ whole genome shotgun (WGS) entry which is preliminary data.</text>
</comment>
<evidence type="ECO:0000256" key="1">
    <source>
        <dbReference type="SAM" id="MobiDB-lite"/>
    </source>
</evidence>
<dbReference type="AlphaFoldDB" id="M5RK35"/>
<feature type="region of interest" description="Disordered" evidence="1">
    <location>
        <begin position="37"/>
        <end position="60"/>
    </location>
</feature>
<gene>
    <name evidence="2" type="ORF">RMSM_03521</name>
</gene>
<keyword evidence="3" id="KW-1185">Reference proteome</keyword>
<dbReference type="EMBL" id="ANOG01000507">
    <property type="protein sequence ID" value="EMI19561.1"/>
    <property type="molecule type" value="Genomic_DNA"/>
</dbReference>
<reference evidence="2 3" key="1">
    <citation type="journal article" date="2013" name="Mar. Genomics">
        <title>Expression of sulfatases in Rhodopirellula baltica and the diversity of sulfatases in the genus Rhodopirellula.</title>
        <authorList>
            <person name="Wegner C.E."/>
            <person name="Richter-Heitmann T."/>
            <person name="Klindworth A."/>
            <person name="Klockow C."/>
            <person name="Richter M."/>
            <person name="Achstetter T."/>
            <person name="Glockner F.O."/>
            <person name="Harder J."/>
        </authorList>
    </citation>
    <scope>NUCLEOTIDE SEQUENCE [LARGE SCALE GENOMIC DNA]</scope>
    <source>
        <strain evidence="2 3">SM1</strain>
    </source>
</reference>
<sequence>MNVSLSLIYKLINQGLLSCYRFGSAIRVSDEQLKSYLESKKNDAPKPKRRRNQRLRDIEL</sequence>
<dbReference type="RefSeq" id="WP_008698260.1">
    <property type="nucleotide sequence ID" value="NZ_ANOG01000507.1"/>
</dbReference>
<organism evidence="2 3">
    <name type="scientific">Rhodopirellula maiorica SM1</name>
    <dbReference type="NCBI Taxonomy" id="1265738"/>
    <lineage>
        <taxon>Bacteria</taxon>
        <taxon>Pseudomonadati</taxon>
        <taxon>Planctomycetota</taxon>
        <taxon>Planctomycetia</taxon>
        <taxon>Pirellulales</taxon>
        <taxon>Pirellulaceae</taxon>
        <taxon>Novipirellula</taxon>
    </lineage>
</organism>
<protein>
    <recommendedName>
        <fullName evidence="4">Helix-turn-helix domain-containing protein</fullName>
    </recommendedName>
</protein>
<evidence type="ECO:0000313" key="3">
    <source>
        <dbReference type="Proteomes" id="UP000011991"/>
    </source>
</evidence>
<name>M5RK35_9BACT</name>
<evidence type="ECO:0000313" key="2">
    <source>
        <dbReference type="EMBL" id="EMI19561.1"/>
    </source>
</evidence>
<dbReference type="GO" id="GO:0003677">
    <property type="term" value="F:DNA binding"/>
    <property type="evidence" value="ECO:0007669"/>
    <property type="project" value="InterPro"/>
</dbReference>
<feature type="compositionally biased region" description="Basic and acidic residues" evidence="1">
    <location>
        <begin position="37"/>
        <end position="46"/>
    </location>
</feature>
<dbReference type="InterPro" id="IPR010093">
    <property type="entry name" value="SinI_DNA-bd"/>
</dbReference>
<accession>M5RK35</accession>